<dbReference type="Gene3D" id="2.40.400.10">
    <property type="entry name" value="Acetoacetate decarboxylase-like"/>
    <property type="match status" value="1"/>
</dbReference>
<dbReference type="SUPFAM" id="SSF160104">
    <property type="entry name" value="Acetoacetate decarboxylase-like"/>
    <property type="match status" value="1"/>
</dbReference>
<dbReference type="InterPro" id="IPR023375">
    <property type="entry name" value="ADC_dom_sf"/>
</dbReference>
<dbReference type="EMBL" id="LJTC01000006">
    <property type="protein sequence ID" value="KPM83473.1"/>
    <property type="molecule type" value="Genomic_DNA"/>
</dbReference>
<accession>A0A0P7DR37</accession>
<name>A0A0P7DR37_9GAMM</name>
<evidence type="ECO:0000313" key="2">
    <source>
        <dbReference type="Proteomes" id="UP000050378"/>
    </source>
</evidence>
<proteinExistence type="predicted"/>
<gene>
    <name evidence="1" type="ORF">AOG27_10225</name>
</gene>
<reference evidence="1 2" key="1">
    <citation type="submission" date="2015-09" db="EMBL/GenBank/DDBJ databases">
        <title>Draft Genome Sequence of Pseudoalteromonas lipolytica UCD-48B.</title>
        <authorList>
            <person name="Krusor M."/>
            <person name="Coil D.A."/>
            <person name="Lang J.M."/>
            <person name="Eisen J.A."/>
            <person name="Alexiev A."/>
        </authorList>
    </citation>
    <scope>NUCLEOTIDE SEQUENCE [LARGE SCALE GENOMIC DNA]</scope>
    <source>
        <strain evidence="1 2">UCD-48B</strain>
    </source>
</reference>
<comment type="caution">
    <text evidence="1">The sequence shown here is derived from an EMBL/GenBank/DDBJ whole genome shotgun (WGS) entry which is preliminary data.</text>
</comment>
<dbReference type="PATRIC" id="fig|570156.3.peg.3134"/>
<sequence length="317" mass="35624">MTMTDQSNYSHFLSNPVAKPPCRMINAQMYGFFVAGCEQKMQQYVDATLNLLATESTSFNVLGSTCLLTFTDIEKISSLTPPFSEHGWMQETDIIIWLPVAKMQGGDISHLYWYPAFISVNNIYALINGREAWGYNKYLCEYQMPATVSDAGAFSISLECFDVFNPDSKLAVHELLTIEQTQASTKENLLDNLSHFSKHVTDFFDAQIKGIDLSLLKQLLDGFIHPQMDQILFKQFPDGQGDKAVYQSVVHSPSLIKKIHQLKLLHNDFSLDVKALASFPLNDMFGIALGKQAVHLPFYVNMDFDQLGATQLLPVQG</sequence>
<organism evidence="1 2">
    <name type="scientific">Pseudoalteromonas lipolytica</name>
    <dbReference type="NCBI Taxonomy" id="570156"/>
    <lineage>
        <taxon>Bacteria</taxon>
        <taxon>Pseudomonadati</taxon>
        <taxon>Pseudomonadota</taxon>
        <taxon>Gammaproteobacteria</taxon>
        <taxon>Alteromonadales</taxon>
        <taxon>Pseudoalteromonadaceae</taxon>
        <taxon>Pseudoalteromonas</taxon>
    </lineage>
</organism>
<dbReference type="AlphaFoldDB" id="A0A0P7DR37"/>
<protein>
    <submittedName>
        <fullName evidence="1">Acetoacetate decarboxylase</fullName>
    </submittedName>
</protein>
<dbReference type="Proteomes" id="UP000050378">
    <property type="component" value="Unassembled WGS sequence"/>
</dbReference>
<dbReference type="STRING" id="570156.AOG27_10225"/>
<evidence type="ECO:0000313" key="1">
    <source>
        <dbReference type="EMBL" id="KPM83473.1"/>
    </source>
</evidence>